<dbReference type="Gene3D" id="3.40.605.10">
    <property type="entry name" value="Aldehyde Dehydrogenase, Chain A, domain 1"/>
    <property type="match status" value="1"/>
</dbReference>
<gene>
    <name evidence="1" type="ORF">OESDEN_02918</name>
</gene>
<dbReference type="AlphaFoldDB" id="A0A0B1TM16"/>
<dbReference type="InterPro" id="IPR016162">
    <property type="entry name" value="Ald_DH_N"/>
</dbReference>
<dbReference type="SUPFAM" id="SSF53720">
    <property type="entry name" value="ALDH-like"/>
    <property type="match status" value="1"/>
</dbReference>
<organism evidence="1 2">
    <name type="scientific">Oesophagostomum dentatum</name>
    <name type="common">Nodular worm</name>
    <dbReference type="NCBI Taxonomy" id="61180"/>
    <lineage>
        <taxon>Eukaryota</taxon>
        <taxon>Metazoa</taxon>
        <taxon>Ecdysozoa</taxon>
        <taxon>Nematoda</taxon>
        <taxon>Chromadorea</taxon>
        <taxon>Rhabditida</taxon>
        <taxon>Rhabditina</taxon>
        <taxon>Rhabditomorpha</taxon>
        <taxon>Strongyloidea</taxon>
        <taxon>Strongylidae</taxon>
        <taxon>Oesophagostomum</taxon>
    </lineage>
</organism>
<protein>
    <submittedName>
        <fullName evidence="1">Uncharacterized protein</fullName>
    </submittedName>
</protein>
<name>A0A0B1TM16_OESDE</name>
<accession>A0A0B1TM16</accession>
<dbReference type="InterPro" id="IPR020593">
    <property type="entry name" value="G-glutamylP_reductase_CS"/>
</dbReference>
<dbReference type="EMBL" id="KN549516">
    <property type="protein sequence ID" value="KHJ97116.1"/>
    <property type="molecule type" value="Genomic_DNA"/>
</dbReference>
<dbReference type="OrthoDB" id="1934954at2759"/>
<dbReference type="PROSITE" id="PS01223">
    <property type="entry name" value="PROA"/>
    <property type="match status" value="1"/>
</dbReference>
<dbReference type="GO" id="GO:0005739">
    <property type="term" value="C:mitochondrion"/>
    <property type="evidence" value="ECO:0007669"/>
    <property type="project" value="TreeGrafter"/>
</dbReference>
<dbReference type="PANTHER" id="PTHR11063">
    <property type="entry name" value="GLUTAMATE SEMIALDEHYDE DEHYDROGENASE"/>
    <property type="match status" value="1"/>
</dbReference>
<proteinExistence type="predicted"/>
<dbReference type="PANTHER" id="PTHR11063:SF8">
    <property type="entry name" value="DELTA-1-PYRROLINE-5-CARBOXYLATE SYNTHASE"/>
    <property type="match status" value="1"/>
</dbReference>
<dbReference type="GO" id="GO:0004350">
    <property type="term" value="F:glutamate-5-semialdehyde dehydrogenase activity"/>
    <property type="evidence" value="ECO:0007669"/>
    <property type="project" value="InterPro"/>
</dbReference>
<evidence type="ECO:0000313" key="2">
    <source>
        <dbReference type="Proteomes" id="UP000053660"/>
    </source>
</evidence>
<reference evidence="1 2" key="1">
    <citation type="submission" date="2014-03" db="EMBL/GenBank/DDBJ databases">
        <title>Draft genome of the hookworm Oesophagostomum dentatum.</title>
        <authorList>
            <person name="Mitreva M."/>
        </authorList>
    </citation>
    <scope>NUCLEOTIDE SEQUENCE [LARGE SCALE GENOMIC DNA]</scope>
    <source>
        <strain evidence="1 2">OD-Hann</strain>
    </source>
</reference>
<sequence>MQTMLKFGPPPAESLKFEYGCLECTLEVVDNVDEAIAHIIRYGSGHTESIVTNNDVIAEHFIKHVDSACTFHNASTRFADGYRFGLGAEVGISTGRIHARGPVGVEGLLTTKWVLRGNGHVVQDFKPNGRYTYQHEVMNPMEVYRSMEKLQKAA</sequence>
<evidence type="ECO:0000313" key="1">
    <source>
        <dbReference type="EMBL" id="KHJ97116.1"/>
    </source>
</evidence>
<dbReference type="InterPro" id="IPR016161">
    <property type="entry name" value="Ald_DH/histidinol_DH"/>
</dbReference>
<dbReference type="Proteomes" id="UP000053660">
    <property type="component" value="Unassembled WGS sequence"/>
</dbReference>
<keyword evidence="2" id="KW-1185">Reference proteome</keyword>